<dbReference type="EMBL" id="RRCN01000001">
    <property type="protein sequence ID" value="RRJ67160.1"/>
    <property type="molecule type" value="Genomic_DNA"/>
</dbReference>
<organism evidence="1 2">
    <name type="scientific">Paenibacillus oralis</name>
    <dbReference type="NCBI Taxonomy" id="2490856"/>
    <lineage>
        <taxon>Bacteria</taxon>
        <taxon>Bacillati</taxon>
        <taxon>Bacillota</taxon>
        <taxon>Bacilli</taxon>
        <taxon>Bacillales</taxon>
        <taxon>Paenibacillaceae</taxon>
        <taxon>Paenibacillus</taxon>
    </lineage>
</organism>
<proteinExistence type="predicted"/>
<evidence type="ECO:0000313" key="1">
    <source>
        <dbReference type="EMBL" id="RRJ67160.1"/>
    </source>
</evidence>
<sequence>MKDQTKAEALAAERMQLLAPLLADGLDPAKAREMKTKICEQTGPSERTLPVYGSYRSEGFTGLKPKSKGRPPSDEAIPADFLEQAILLRREIPGRSVAQLIQILEWEGRIAPGQVK</sequence>
<name>A0A3P3UA24_9BACL</name>
<gene>
    <name evidence="1" type="ORF">EHV15_32725</name>
</gene>
<evidence type="ECO:0000313" key="2">
    <source>
        <dbReference type="Proteomes" id="UP000267017"/>
    </source>
</evidence>
<dbReference type="OrthoDB" id="9794201at2"/>
<accession>A0A3P3UA24</accession>
<reference evidence="1 2" key="1">
    <citation type="submission" date="2018-11" db="EMBL/GenBank/DDBJ databases">
        <title>Genome sequencing of Paenibacillus sp. KCOM 3021 (= ChDC PVNT-B20).</title>
        <authorList>
            <person name="Kook J.-K."/>
            <person name="Park S.-N."/>
            <person name="Lim Y.K."/>
        </authorList>
    </citation>
    <scope>NUCLEOTIDE SEQUENCE [LARGE SCALE GENOMIC DNA]</scope>
    <source>
        <strain evidence="1 2">KCOM 3021</strain>
    </source>
</reference>
<comment type="caution">
    <text evidence="1">The sequence shown here is derived from an EMBL/GenBank/DDBJ whole genome shotgun (WGS) entry which is preliminary data.</text>
</comment>
<keyword evidence="2" id="KW-1185">Reference proteome</keyword>
<protein>
    <submittedName>
        <fullName evidence="1">Uncharacterized protein</fullName>
    </submittedName>
</protein>
<dbReference type="AlphaFoldDB" id="A0A3P3UA24"/>
<dbReference type="Proteomes" id="UP000267017">
    <property type="component" value="Unassembled WGS sequence"/>
</dbReference>